<name>X1FE98_9ZZZZ</name>
<reference evidence="1" key="1">
    <citation type="journal article" date="2014" name="Front. Microbiol.">
        <title>High frequency of phylogenetically diverse reductive dehalogenase-homologous genes in deep subseafloor sedimentary metagenomes.</title>
        <authorList>
            <person name="Kawai M."/>
            <person name="Futagami T."/>
            <person name="Toyoda A."/>
            <person name="Takaki Y."/>
            <person name="Nishi S."/>
            <person name="Hori S."/>
            <person name="Arai W."/>
            <person name="Tsubouchi T."/>
            <person name="Morono Y."/>
            <person name="Uchiyama I."/>
            <person name="Ito T."/>
            <person name="Fujiyama A."/>
            <person name="Inagaki F."/>
            <person name="Takami H."/>
        </authorList>
    </citation>
    <scope>NUCLEOTIDE SEQUENCE</scope>
    <source>
        <strain evidence="1">Expedition CK06-06</strain>
    </source>
</reference>
<feature type="non-terminal residue" evidence="1">
    <location>
        <position position="237"/>
    </location>
</feature>
<organism evidence="1">
    <name type="scientific">marine sediment metagenome</name>
    <dbReference type="NCBI Taxonomy" id="412755"/>
    <lineage>
        <taxon>unclassified sequences</taxon>
        <taxon>metagenomes</taxon>
        <taxon>ecological metagenomes</taxon>
    </lineage>
</organism>
<evidence type="ECO:0000313" key="1">
    <source>
        <dbReference type="EMBL" id="GAH19063.1"/>
    </source>
</evidence>
<sequence>MTVFDRLVRGKHGSQLTTMFWFPAMDTDIDRKVLQELGPTPIIADAHGREVLLEFLRDEVSVLLPFLASVETVAVYENNRCIGLAHISRGSEEQKEGEVTVHTEIDGQRHSESFCQVQFTFPIPPEIRNQPDTPKAVKAMKEATVVLSVRLQNDEPVYVGKSRFHVYFPTVESTGVGFIVHGDFYVKPDRTHLMGGSYNEWLLGCAAKAAANEFLTQLLKQYHARSVFAALSSTGSV</sequence>
<proteinExistence type="predicted"/>
<protein>
    <submittedName>
        <fullName evidence="1">Uncharacterized protein</fullName>
    </submittedName>
</protein>
<dbReference type="EMBL" id="BARU01004231">
    <property type="protein sequence ID" value="GAH19063.1"/>
    <property type="molecule type" value="Genomic_DNA"/>
</dbReference>
<comment type="caution">
    <text evidence="1">The sequence shown here is derived from an EMBL/GenBank/DDBJ whole genome shotgun (WGS) entry which is preliminary data.</text>
</comment>
<gene>
    <name evidence="1" type="ORF">S03H2_08637</name>
</gene>
<dbReference type="AlphaFoldDB" id="X1FE98"/>
<accession>X1FE98</accession>